<dbReference type="CDD" id="cd00063">
    <property type="entry name" value="FN3"/>
    <property type="match status" value="1"/>
</dbReference>
<feature type="chain" id="PRO_5046817984" evidence="1">
    <location>
        <begin position="18"/>
        <end position="303"/>
    </location>
</feature>
<evidence type="ECO:0000313" key="2">
    <source>
        <dbReference type="EMBL" id="MBP0905363.1"/>
    </source>
</evidence>
<dbReference type="Proteomes" id="UP000670776">
    <property type="component" value="Unassembled WGS sequence"/>
</dbReference>
<accession>A0ABS4BXP3</accession>
<sequence length="303" mass="33064">MKANSFRLFLLSIPFFIALFCGCSDDPKNDSLPIVQTLEVTNITSNQATSGGMVTHDGGQPVTERGICWDINPQPTKDLQTKKVNGHGTGSFESHFDNLEPNQQYFVRAYATNSMGTSYGNEVSFFTEQGNTIVYKMSGSTVKYGDLDPIAIDLSDDGYVDFTIFVELTANSLGDRLYVGMNPVGVNGIKSGSAIDDNFLNMGFLVAQTEGSIIDAGLNTNERWTTDSGVLAIRNTFNNGSVSYEGAWGDGTHLVGVQHNRANSTYFGWMRIAFDKTTEVVTLIDYAYNTKANQHIRAGVTSN</sequence>
<dbReference type="PROSITE" id="PS51257">
    <property type="entry name" value="PROKAR_LIPOPROTEIN"/>
    <property type="match status" value="1"/>
</dbReference>
<evidence type="ECO:0000256" key="1">
    <source>
        <dbReference type="SAM" id="SignalP"/>
    </source>
</evidence>
<proteinExistence type="predicted"/>
<protein>
    <submittedName>
        <fullName evidence="2">Fibronectin type III domain-containing protein</fullName>
    </submittedName>
</protein>
<dbReference type="Gene3D" id="2.60.40.10">
    <property type="entry name" value="Immunoglobulins"/>
    <property type="match status" value="1"/>
</dbReference>
<keyword evidence="3" id="KW-1185">Reference proteome</keyword>
<keyword evidence="1" id="KW-0732">Signal</keyword>
<dbReference type="InterPro" id="IPR013783">
    <property type="entry name" value="Ig-like_fold"/>
</dbReference>
<feature type="signal peptide" evidence="1">
    <location>
        <begin position="1"/>
        <end position="17"/>
    </location>
</feature>
<organism evidence="2 3">
    <name type="scientific">Mariniflexile gromovii</name>
    <dbReference type="NCBI Taxonomy" id="362523"/>
    <lineage>
        <taxon>Bacteria</taxon>
        <taxon>Pseudomonadati</taxon>
        <taxon>Bacteroidota</taxon>
        <taxon>Flavobacteriia</taxon>
        <taxon>Flavobacteriales</taxon>
        <taxon>Flavobacteriaceae</taxon>
        <taxon>Mariniflexile</taxon>
    </lineage>
</organism>
<evidence type="ECO:0000313" key="3">
    <source>
        <dbReference type="Proteomes" id="UP000670776"/>
    </source>
</evidence>
<dbReference type="InterPro" id="IPR003961">
    <property type="entry name" value="FN3_dom"/>
</dbReference>
<comment type="caution">
    <text evidence="2">The sequence shown here is derived from an EMBL/GenBank/DDBJ whole genome shotgun (WGS) entry which is preliminary data.</text>
</comment>
<reference evidence="2 3" key="1">
    <citation type="submission" date="2021-04" db="EMBL/GenBank/DDBJ databases">
        <title>Mariniflexile gromovii gen. nov., sp. nov., a gliding bacterium isolated from the sea urchin Strongylocentrotus intermedius.</title>
        <authorList>
            <person name="Ko S."/>
            <person name="Le V."/>
            <person name="Ahn C.-Y."/>
            <person name="Oh H.-M."/>
        </authorList>
    </citation>
    <scope>NUCLEOTIDE SEQUENCE [LARGE SCALE GENOMIC DNA]</scope>
    <source>
        <strain evidence="2 3">KCTC 12570</strain>
    </source>
</reference>
<gene>
    <name evidence="2" type="ORF">J8H85_16135</name>
</gene>
<dbReference type="RefSeq" id="WP_209656326.1">
    <property type="nucleotide sequence ID" value="NZ_JAGJCB010000021.1"/>
</dbReference>
<dbReference type="EMBL" id="JAGJCB010000021">
    <property type="protein sequence ID" value="MBP0905363.1"/>
    <property type="molecule type" value="Genomic_DNA"/>
</dbReference>
<name>A0ABS4BXP3_9FLAO</name>